<proteinExistence type="predicted"/>
<evidence type="ECO:0000313" key="3">
    <source>
        <dbReference type="EMBL" id="VDC96646.1"/>
    </source>
</evidence>
<accession>A0A3P6AS07</accession>
<reference evidence="3" key="1">
    <citation type="submission" date="2018-11" db="EMBL/GenBank/DDBJ databases">
        <authorList>
            <consortium name="Genoscope - CEA"/>
            <person name="William W."/>
        </authorList>
    </citation>
    <scope>NUCLEOTIDE SEQUENCE</scope>
</reference>
<gene>
    <name evidence="3" type="ORF">BRAA07T28627Z</name>
    <name evidence="2" type="ORF">BRAPAZ1V2_A07P09850.2</name>
</gene>
<feature type="signal peptide" evidence="1">
    <location>
        <begin position="1"/>
        <end position="23"/>
    </location>
</feature>
<dbReference type="Proteomes" id="UP000694005">
    <property type="component" value="Chromosome A07"/>
</dbReference>
<dbReference type="AlphaFoldDB" id="A0A3P6AS07"/>
<evidence type="ECO:0000256" key="1">
    <source>
        <dbReference type="SAM" id="SignalP"/>
    </source>
</evidence>
<organism evidence="3">
    <name type="scientific">Brassica campestris</name>
    <name type="common">Field mustard</name>
    <dbReference type="NCBI Taxonomy" id="3711"/>
    <lineage>
        <taxon>Eukaryota</taxon>
        <taxon>Viridiplantae</taxon>
        <taxon>Streptophyta</taxon>
        <taxon>Embryophyta</taxon>
        <taxon>Tracheophyta</taxon>
        <taxon>Spermatophyta</taxon>
        <taxon>Magnoliopsida</taxon>
        <taxon>eudicotyledons</taxon>
        <taxon>Gunneridae</taxon>
        <taxon>Pentapetalae</taxon>
        <taxon>rosids</taxon>
        <taxon>malvids</taxon>
        <taxon>Brassicales</taxon>
        <taxon>Brassicaceae</taxon>
        <taxon>Brassiceae</taxon>
        <taxon>Brassica</taxon>
    </lineage>
</organism>
<sequence>MKIKSLILASSFLILAFIHHSESASFRSLLMKNVLYEQEEAKILLGDSKETITNSTALESKRIIPTGPNPLHNR</sequence>
<name>A0A3P6AS07_BRACM</name>
<keyword evidence="1" id="KW-0732">Signal</keyword>
<feature type="chain" id="PRO_5039861555" evidence="1">
    <location>
        <begin position="24"/>
        <end position="74"/>
    </location>
</feature>
<dbReference type="EMBL" id="LS974623">
    <property type="protein sequence ID" value="CAG7901341.1"/>
    <property type="molecule type" value="Genomic_DNA"/>
</dbReference>
<protein>
    <submittedName>
        <fullName evidence="2">Uncharacterized protein</fullName>
    </submittedName>
</protein>
<evidence type="ECO:0000313" key="2">
    <source>
        <dbReference type="EMBL" id="CAG7901341.1"/>
    </source>
</evidence>
<dbReference type="Gramene" id="A07p09850.2_BraZ1">
    <property type="protein sequence ID" value="A07p09850.2_BraZ1.CDS.1"/>
    <property type="gene ID" value="A07g09850.2_BraZ1"/>
</dbReference>
<dbReference type="EMBL" id="LR031574">
    <property type="protein sequence ID" value="VDC96646.1"/>
    <property type="molecule type" value="Genomic_DNA"/>
</dbReference>